<protein>
    <submittedName>
        <fullName evidence="1">Uncharacterized protein</fullName>
    </submittedName>
</protein>
<evidence type="ECO:0000313" key="1">
    <source>
        <dbReference type="EMBL" id="RNA31775.1"/>
    </source>
</evidence>
<comment type="caution">
    <text evidence="1">The sequence shown here is derived from an EMBL/GenBank/DDBJ whole genome shotgun (WGS) entry which is preliminary data.</text>
</comment>
<name>A0A3M7S7Y7_BRAPC</name>
<organism evidence="1 2">
    <name type="scientific">Brachionus plicatilis</name>
    <name type="common">Marine rotifer</name>
    <name type="synonym">Brachionus muelleri</name>
    <dbReference type="NCBI Taxonomy" id="10195"/>
    <lineage>
        <taxon>Eukaryota</taxon>
        <taxon>Metazoa</taxon>
        <taxon>Spiralia</taxon>
        <taxon>Gnathifera</taxon>
        <taxon>Rotifera</taxon>
        <taxon>Eurotatoria</taxon>
        <taxon>Monogononta</taxon>
        <taxon>Pseudotrocha</taxon>
        <taxon>Ploima</taxon>
        <taxon>Brachionidae</taxon>
        <taxon>Brachionus</taxon>
    </lineage>
</organism>
<reference evidence="1 2" key="1">
    <citation type="journal article" date="2018" name="Sci. Rep.">
        <title>Genomic signatures of local adaptation to the degree of environmental predictability in rotifers.</title>
        <authorList>
            <person name="Franch-Gras L."/>
            <person name="Hahn C."/>
            <person name="Garcia-Roger E.M."/>
            <person name="Carmona M.J."/>
            <person name="Serra M."/>
            <person name="Gomez A."/>
        </authorList>
    </citation>
    <scope>NUCLEOTIDE SEQUENCE [LARGE SCALE GENOMIC DNA]</scope>
    <source>
        <strain evidence="1">HYR1</strain>
    </source>
</reference>
<dbReference type="Proteomes" id="UP000276133">
    <property type="component" value="Unassembled WGS sequence"/>
</dbReference>
<proteinExistence type="predicted"/>
<dbReference type="AlphaFoldDB" id="A0A3M7S7Y7"/>
<gene>
    <name evidence="1" type="ORF">BpHYR1_054489</name>
</gene>
<sequence>MPTFSGLTGDGSSSKSSVLLVLDDSSSWNSSCVLFKSHDSFNGLTGLNGFELGSEASSIKLRGIYVLSIISVEINK</sequence>
<accession>A0A3M7S7Y7</accession>
<evidence type="ECO:0000313" key="2">
    <source>
        <dbReference type="Proteomes" id="UP000276133"/>
    </source>
</evidence>
<dbReference type="EMBL" id="REGN01001895">
    <property type="protein sequence ID" value="RNA31775.1"/>
    <property type="molecule type" value="Genomic_DNA"/>
</dbReference>
<keyword evidence="2" id="KW-1185">Reference proteome</keyword>